<proteinExistence type="predicted"/>
<feature type="domain" description="Adenylate cyclase class-I N-terminal" evidence="1">
    <location>
        <begin position="9"/>
        <end position="186"/>
    </location>
</feature>
<evidence type="ECO:0000313" key="3">
    <source>
        <dbReference type="Proteomes" id="UP000198924"/>
    </source>
</evidence>
<dbReference type="InterPro" id="IPR000274">
    <property type="entry name" value="Adenylate_cyclase_1"/>
</dbReference>
<sequence>MDRVEAYRLFQSLNYQRFQHLIEMAPARQALIFQLLPLFFHINAKLLPGYISDDVPAGLLDYRPSQDTVNKAQQLNRSFNHRVRALRRYPLRGLYLINPHHHYSYTDKTEFELWLLCSDLLDIEQRHQLQLKLDAITEWCAENGLLLKTQLIAEKALVENNALSEWQKEQFYTQGIVLAGCEPYWWLLTDEEDSDHQSIVDEFKTQAKFKQYNLIDFGPVKSIDQNALFETTYAECKAVLLDGHVSLDLLYLPLLLETVTSVPLLSVVLKRAIYQGESRFPALENQALKLSLIESHSEESLINIAREVFYEESQETLSVELKQAQYPWRREFVKQLITQWAWSETQLQTMDNRHSHIKQNQAWFSRLAPVIQSSLEKLQDYCKRHQLDTSNEITYLKQLYRLRFQPQGNQIPSLPRSLRPEHNESRLYLYRFKDQQDWLVSQVPLADNAKSGLYQHSQLIDVLSWVINHQLLAKTNWLSVTDQHQKYTTSSVIELSNYIINQGLARLDIPKQRSDIITTETVIQVMVFPNLEEQPSNKLSQQGLQLSSKQNDPLNYSSFKESLVLTIDCLFISSHGQIYSTFYQGQTAVLDMLTSLLLWQPIGQPKVNSWCTTPGFEKSINQRFETLIPQVCQHYQTHPQQGKFLINLADRPYQLQWHDGQVEYVRRPMSQTFWQHLADNTKTFTAQALDSYLDKDQLLNTLLSYQAAEQVSIFLYLEKNTVVYYLVDEYANIVRHQVQHLSESTLMGHLQLFLSHIKADNQLRHIRFYLLNHHQQGWKINAIAPQNTTQTFLPVQVTMESPALDAACTIMCGKKWFEGRADDMALFAQVHQLINTLRQNNQTYPLYINQLQFTDHQRYPTAIYIQQKNRLEQLFNQQ</sequence>
<accession>A0A1I3Y276</accession>
<dbReference type="GO" id="GO:0006171">
    <property type="term" value="P:cAMP biosynthetic process"/>
    <property type="evidence" value="ECO:0007669"/>
    <property type="project" value="InterPro"/>
</dbReference>
<evidence type="ECO:0000313" key="2">
    <source>
        <dbReference type="EMBL" id="SFK25401.1"/>
    </source>
</evidence>
<organism evidence="2 3">
    <name type="scientific">Methylophaga sulfidovorans</name>
    <dbReference type="NCBI Taxonomy" id="45496"/>
    <lineage>
        <taxon>Bacteria</taxon>
        <taxon>Pseudomonadati</taxon>
        <taxon>Pseudomonadota</taxon>
        <taxon>Gammaproteobacteria</taxon>
        <taxon>Thiotrichales</taxon>
        <taxon>Piscirickettsiaceae</taxon>
        <taxon>Methylophaga</taxon>
    </lineage>
</organism>
<dbReference type="PANTHER" id="PTHR38760:SF1">
    <property type="entry name" value="ADENYLATE CYCLASE"/>
    <property type="match status" value="1"/>
</dbReference>
<dbReference type="Pfam" id="PF01295">
    <property type="entry name" value="Adenylate_cycl"/>
    <property type="match status" value="1"/>
</dbReference>
<dbReference type="PANTHER" id="PTHR38760">
    <property type="entry name" value="ADENYLATE CYCLASE"/>
    <property type="match status" value="1"/>
</dbReference>
<dbReference type="GO" id="GO:0004016">
    <property type="term" value="F:adenylate cyclase activity"/>
    <property type="evidence" value="ECO:0007669"/>
    <property type="project" value="InterPro"/>
</dbReference>
<dbReference type="Pfam" id="PF12633">
    <property type="entry name" value="Adenyl_cycl_N"/>
    <property type="match status" value="1"/>
</dbReference>
<evidence type="ECO:0000259" key="1">
    <source>
        <dbReference type="Pfam" id="PF12633"/>
    </source>
</evidence>
<name>A0A1I3Y276_9GAMM</name>
<keyword evidence="3" id="KW-1185">Reference proteome</keyword>
<dbReference type="InterPro" id="IPR024685">
    <property type="entry name" value="Adenylate_cyclase_1_N"/>
</dbReference>
<dbReference type="EMBL" id="FOSH01000007">
    <property type="protein sequence ID" value="SFK25401.1"/>
    <property type="molecule type" value="Genomic_DNA"/>
</dbReference>
<dbReference type="RefSeq" id="WP_091713003.1">
    <property type="nucleotide sequence ID" value="NZ_FOSH01000007.1"/>
</dbReference>
<dbReference type="Proteomes" id="UP000198924">
    <property type="component" value="Unassembled WGS sequence"/>
</dbReference>
<protein>
    <submittedName>
        <fullName evidence="2">Adenylate cyclase</fullName>
    </submittedName>
</protein>
<gene>
    <name evidence="2" type="ORF">SAMN04488079_10773</name>
</gene>
<dbReference type="OrthoDB" id="5571448at2"/>
<reference evidence="3" key="1">
    <citation type="submission" date="2016-10" db="EMBL/GenBank/DDBJ databases">
        <authorList>
            <person name="Varghese N."/>
            <person name="Submissions S."/>
        </authorList>
    </citation>
    <scope>NUCLEOTIDE SEQUENCE [LARGE SCALE GENOMIC DNA]</scope>
    <source>
        <strain evidence="3">DSM 11578</strain>
    </source>
</reference>
<dbReference type="AlphaFoldDB" id="A0A1I3Y276"/>
<dbReference type="STRING" id="45496.SAMN04488079_10773"/>